<accession>A0A7X0NWX1</accession>
<evidence type="ECO:0000256" key="1">
    <source>
        <dbReference type="SAM" id="SignalP"/>
    </source>
</evidence>
<protein>
    <recommendedName>
        <fullName evidence="4">Secreted protein</fullName>
    </recommendedName>
</protein>
<feature type="chain" id="PRO_5030681224" description="Secreted protein" evidence="1">
    <location>
        <begin position="32"/>
        <end position="77"/>
    </location>
</feature>
<sequence length="77" mass="8263">MRRAALRLVVTTLGVAAVVGATVPVAATASAAPAGIYGYYPTAESCNHVGQQGRNNGLWPWYTCFQSNQLWALQIPW</sequence>
<dbReference type="EMBL" id="JACHMI010000001">
    <property type="protein sequence ID" value="MBB6551126.1"/>
    <property type="molecule type" value="Genomic_DNA"/>
</dbReference>
<dbReference type="AlphaFoldDB" id="A0A7X0NWX1"/>
<reference evidence="2 3" key="1">
    <citation type="submission" date="2020-08" db="EMBL/GenBank/DDBJ databases">
        <title>Sequencing the genomes of 1000 actinobacteria strains.</title>
        <authorList>
            <person name="Klenk H.-P."/>
        </authorList>
    </citation>
    <scope>NUCLEOTIDE SEQUENCE [LARGE SCALE GENOMIC DNA]</scope>
    <source>
        <strain evidence="2 3">DSM 43768</strain>
    </source>
</reference>
<keyword evidence="1" id="KW-0732">Signal</keyword>
<name>A0A7X0NWX1_9ACTN</name>
<proteinExistence type="predicted"/>
<keyword evidence="3" id="KW-1185">Reference proteome</keyword>
<dbReference type="RefSeq" id="WP_185105272.1">
    <property type="nucleotide sequence ID" value="NZ_BAAAXY010000095.1"/>
</dbReference>
<evidence type="ECO:0000313" key="3">
    <source>
        <dbReference type="Proteomes" id="UP000565579"/>
    </source>
</evidence>
<comment type="caution">
    <text evidence="2">The sequence shown here is derived from an EMBL/GenBank/DDBJ whole genome shotgun (WGS) entry which is preliminary data.</text>
</comment>
<evidence type="ECO:0008006" key="4">
    <source>
        <dbReference type="Google" id="ProtNLM"/>
    </source>
</evidence>
<organism evidence="2 3">
    <name type="scientific">Nonomuraea rubra</name>
    <dbReference type="NCBI Taxonomy" id="46180"/>
    <lineage>
        <taxon>Bacteria</taxon>
        <taxon>Bacillati</taxon>
        <taxon>Actinomycetota</taxon>
        <taxon>Actinomycetes</taxon>
        <taxon>Streptosporangiales</taxon>
        <taxon>Streptosporangiaceae</taxon>
        <taxon>Nonomuraea</taxon>
    </lineage>
</organism>
<dbReference type="Proteomes" id="UP000565579">
    <property type="component" value="Unassembled WGS sequence"/>
</dbReference>
<gene>
    <name evidence="2" type="ORF">HD593_005921</name>
</gene>
<feature type="signal peptide" evidence="1">
    <location>
        <begin position="1"/>
        <end position="31"/>
    </location>
</feature>
<evidence type="ECO:0000313" key="2">
    <source>
        <dbReference type="EMBL" id="MBB6551126.1"/>
    </source>
</evidence>